<evidence type="ECO:0000256" key="10">
    <source>
        <dbReference type="ARBA" id="ARBA00023244"/>
    </source>
</evidence>
<dbReference type="Gene3D" id="3.40.50.720">
    <property type="entry name" value="NAD(P)-binding Rossmann-like Domain"/>
    <property type="match status" value="1"/>
</dbReference>
<keyword evidence="8 14" id="KW-0520">NAD</keyword>
<evidence type="ECO:0000256" key="6">
    <source>
        <dbReference type="ARBA" id="ARBA00022691"/>
    </source>
</evidence>
<comment type="catalytic activity">
    <reaction evidence="13 14">
        <text>precorrin-2 + NAD(+) = sirohydrochlorin + NADH + 2 H(+)</text>
        <dbReference type="Rhea" id="RHEA:15613"/>
        <dbReference type="ChEBI" id="CHEBI:15378"/>
        <dbReference type="ChEBI" id="CHEBI:57540"/>
        <dbReference type="ChEBI" id="CHEBI:57945"/>
        <dbReference type="ChEBI" id="CHEBI:58351"/>
        <dbReference type="ChEBI" id="CHEBI:58827"/>
        <dbReference type="EC" id="1.3.1.76"/>
    </reaction>
</comment>
<proteinExistence type="inferred from homology"/>
<dbReference type="Proteomes" id="UP001621714">
    <property type="component" value="Unassembled WGS sequence"/>
</dbReference>
<dbReference type="NCBIfam" id="TIGR01470">
    <property type="entry name" value="cysG_Nterm"/>
    <property type="match status" value="1"/>
</dbReference>
<evidence type="ECO:0000256" key="14">
    <source>
        <dbReference type="HAMAP-Rule" id="MF_01646"/>
    </source>
</evidence>
<comment type="similarity">
    <text evidence="14">In the C-terminal section; belongs to the precorrin methyltransferase family.</text>
</comment>
<comment type="caution">
    <text evidence="14">Lacks conserved residue(s) required for the propagation of feature annotation.</text>
</comment>
<dbReference type="EC" id="1.3.1.76" evidence="14"/>
<dbReference type="SUPFAM" id="SSF51735">
    <property type="entry name" value="NAD(P)-binding Rossmann-fold domains"/>
    <property type="match status" value="1"/>
</dbReference>
<dbReference type="EC" id="4.99.1.4" evidence="14"/>
<dbReference type="GO" id="GO:0004851">
    <property type="term" value="F:uroporphyrin-III C-methyltransferase activity"/>
    <property type="evidence" value="ECO:0007669"/>
    <property type="project" value="UniProtKB-EC"/>
</dbReference>
<feature type="modified residue" description="Phosphoserine" evidence="14">
    <location>
        <position position="128"/>
    </location>
</feature>
<name>A0ABW8PWA6_9GAMM</name>
<feature type="binding site" evidence="14">
    <location>
        <position position="308"/>
    </location>
    <ligand>
        <name>S-adenosyl-L-methionine</name>
        <dbReference type="ChEBI" id="CHEBI:59789"/>
    </ligand>
</feature>
<dbReference type="InterPro" id="IPR035996">
    <property type="entry name" value="4pyrrol_Methylase_sf"/>
</dbReference>
<dbReference type="Gene3D" id="1.10.8.210">
    <property type="entry name" value="Sirohaem synthase, dimerisation domain"/>
    <property type="match status" value="1"/>
</dbReference>
<comment type="pathway">
    <text evidence="14">Cofactor biosynthesis; adenosylcobalamin biosynthesis; precorrin-2 from uroporphyrinogen III: step 1/1.</text>
</comment>
<keyword evidence="7 14" id="KW-0560">Oxidoreductase</keyword>
<dbReference type="InterPro" id="IPR014776">
    <property type="entry name" value="4pyrrole_Mease_sub2"/>
</dbReference>
<evidence type="ECO:0000313" key="19">
    <source>
        <dbReference type="EMBL" id="MFK7160573.1"/>
    </source>
</evidence>
<evidence type="ECO:0000256" key="11">
    <source>
        <dbReference type="ARBA" id="ARBA00023268"/>
    </source>
</evidence>
<dbReference type="Pfam" id="PF00590">
    <property type="entry name" value="TP_methylase"/>
    <property type="match status" value="1"/>
</dbReference>
<evidence type="ECO:0000256" key="12">
    <source>
        <dbReference type="ARBA" id="ARBA00025705"/>
    </source>
</evidence>
<protein>
    <recommendedName>
        <fullName evidence="14">Siroheme synthase</fullName>
    </recommendedName>
    <domain>
        <recommendedName>
            <fullName evidence="14">Uroporphyrinogen-III C-methyltransferase</fullName>
            <shortName evidence="14">Urogen III methylase</shortName>
            <ecNumber evidence="14">2.1.1.107</ecNumber>
        </recommendedName>
        <alternativeName>
            <fullName evidence="14">SUMT</fullName>
        </alternativeName>
        <alternativeName>
            <fullName evidence="14">Uroporphyrinogen III methylase</fullName>
            <shortName evidence="14">UROM</shortName>
        </alternativeName>
    </domain>
    <domain>
        <recommendedName>
            <fullName evidence="14">Precorrin-2 dehydrogenase</fullName>
            <ecNumber evidence="14">1.3.1.76</ecNumber>
        </recommendedName>
    </domain>
    <domain>
        <recommendedName>
            <fullName evidence="14">Sirohydrochlorin ferrochelatase</fullName>
            <ecNumber evidence="14">4.99.1.4</ecNumber>
        </recommendedName>
    </domain>
</protein>
<evidence type="ECO:0000256" key="9">
    <source>
        <dbReference type="ARBA" id="ARBA00023239"/>
    </source>
</evidence>
<evidence type="ECO:0000313" key="20">
    <source>
        <dbReference type="Proteomes" id="UP001621714"/>
    </source>
</evidence>
<feature type="region of interest" description="Uroporphyrinogen-III C-methyltransferase" evidence="14">
    <location>
        <begin position="218"/>
        <end position="484"/>
    </location>
</feature>
<keyword evidence="10 14" id="KW-0627">Porphyrin biosynthesis</keyword>
<dbReference type="SUPFAM" id="SSF53790">
    <property type="entry name" value="Tetrapyrrole methylase"/>
    <property type="match status" value="1"/>
</dbReference>
<feature type="region of interest" description="Precorrin-2 dehydrogenase / sirohydrochlorin ferrochelatase" evidence="14">
    <location>
        <begin position="1"/>
        <end position="203"/>
    </location>
</feature>
<dbReference type="InterPro" id="IPR028281">
    <property type="entry name" value="Sirohaem_synthase_central"/>
</dbReference>
<dbReference type="InterPro" id="IPR019478">
    <property type="entry name" value="Sirohaem_synthase_dimer_dom"/>
</dbReference>
<dbReference type="InterPro" id="IPR037115">
    <property type="entry name" value="Sirohaem_synt_dimer_dom_sf"/>
</dbReference>
<comment type="similarity">
    <text evidence="2 15">Belongs to the precorrin methyltransferase family.</text>
</comment>
<evidence type="ECO:0000256" key="7">
    <source>
        <dbReference type="ARBA" id="ARBA00023002"/>
    </source>
</evidence>
<feature type="binding site" evidence="14">
    <location>
        <position position="385"/>
    </location>
    <ligand>
        <name>S-adenosyl-L-methionine</name>
        <dbReference type="ChEBI" id="CHEBI:59789"/>
    </ligand>
</feature>
<dbReference type="InterPro" id="IPR006367">
    <property type="entry name" value="Sirohaem_synthase_N"/>
</dbReference>
<dbReference type="PIRSF" id="PIRSF036426">
    <property type="entry name" value="Sirohaem_synth"/>
    <property type="match status" value="1"/>
</dbReference>
<feature type="binding site" evidence="14">
    <location>
        <begin position="303"/>
        <end position="305"/>
    </location>
    <ligand>
        <name>S-adenosyl-L-methionine</name>
        <dbReference type="ChEBI" id="CHEBI:59789"/>
    </ligand>
</feature>
<feature type="binding site" evidence="14">
    <location>
        <position position="414"/>
    </location>
    <ligand>
        <name>S-adenosyl-L-methionine</name>
        <dbReference type="ChEBI" id="CHEBI:59789"/>
    </ligand>
</feature>
<dbReference type="NCBIfam" id="NF007922">
    <property type="entry name" value="PRK10637.1"/>
    <property type="match status" value="1"/>
</dbReference>
<dbReference type="RefSeq" id="WP_405338412.1">
    <property type="nucleotide sequence ID" value="NZ_JBANFI010000003.1"/>
</dbReference>
<dbReference type="NCBIfam" id="NF004790">
    <property type="entry name" value="PRK06136.1"/>
    <property type="match status" value="1"/>
</dbReference>
<dbReference type="InterPro" id="IPR000878">
    <property type="entry name" value="4pyrrol_Mease"/>
</dbReference>
<comment type="pathway">
    <text evidence="14">Cofactor biosynthesis; adenosylcobalamin biosynthesis; sirohydrochlorin from precorrin-2: step 1/1.</text>
</comment>
<keyword evidence="5 14" id="KW-0808">Transferase</keyword>
<dbReference type="InterPro" id="IPR014777">
    <property type="entry name" value="4pyrrole_Mease_sub1"/>
</dbReference>
<dbReference type="InterPro" id="IPR012409">
    <property type="entry name" value="Sirohaem_synth"/>
</dbReference>
<evidence type="ECO:0000256" key="1">
    <source>
        <dbReference type="ARBA" id="ARBA00005010"/>
    </source>
</evidence>
<organism evidence="19 20">
    <name type="scientific">Marinospirillum alkalitolerans</name>
    <dbReference type="NCBI Taxonomy" id="3123374"/>
    <lineage>
        <taxon>Bacteria</taxon>
        <taxon>Pseudomonadati</taxon>
        <taxon>Pseudomonadota</taxon>
        <taxon>Gammaproteobacteria</taxon>
        <taxon>Oceanospirillales</taxon>
        <taxon>Oceanospirillaceae</taxon>
        <taxon>Marinospirillum</taxon>
    </lineage>
</organism>
<evidence type="ECO:0000256" key="4">
    <source>
        <dbReference type="ARBA" id="ARBA00022603"/>
    </source>
</evidence>
<keyword evidence="4 14" id="KW-0489">Methyltransferase</keyword>
<feature type="domain" description="Siroheme synthase central" evidence="18">
    <location>
        <begin position="119"/>
        <end position="145"/>
    </location>
</feature>
<dbReference type="CDD" id="cd11642">
    <property type="entry name" value="SUMT"/>
    <property type="match status" value="1"/>
</dbReference>
<dbReference type="Pfam" id="PF14824">
    <property type="entry name" value="Sirohm_synth_M"/>
    <property type="match status" value="1"/>
</dbReference>
<dbReference type="EMBL" id="JBANFI010000003">
    <property type="protein sequence ID" value="MFK7160573.1"/>
    <property type="molecule type" value="Genomic_DNA"/>
</dbReference>
<sequence>MDYLPLFFNLRQQPVLLIGGGEVGLRKARLLIKAGAQVELVALSVHPDLKTLIQEQQGQIHYAEYADTYLEGKKLVIAATDDQPLNERVYQACQARGIPVNVVDQPALCSFIFPAIVDRSPLVIAISSAGKAPVLARLLRAKLESWIPTRYSDLGQLAGRFREAVKARFGSINQRRYFWEKVFSGPIAERVFNGQMPEAERLLQAELEAAEGSSAGVGEVYLVGAGPGDPELLTFKALRLMQQADVVLYDRLVSAEVLELCRRDAELIYVGKKRDHHHLPQPDINQLLVEKARAGHRVLRLKGGDPFVFGRGGEELEELKAAGVPFQVVPGITSANACSAYAGIPLTHRHYAQSVKLITGQLKNRTSELNFAEMRAPNQTLVFYMGLHTLELIVAGLREAGKPASTLIALISKGSTPEQKVLVGTLETIVAQQAEAQIEAPALIIVGEVVSLHHQLAWFNNPAPTIAVQGPLSQAAPKLHSTSA</sequence>
<keyword evidence="9 14" id="KW-0456">Lyase</keyword>
<evidence type="ECO:0000256" key="5">
    <source>
        <dbReference type="ARBA" id="ARBA00022679"/>
    </source>
</evidence>
<dbReference type="PANTHER" id="PTHR45790:SF1">
    <property type="entry name" value="SIROHEME SYNTHASE"/>
    <property type="match status" value="1"/>
</dbReference>
<keyword evidence="20" id="KW-1185">Reference proteome</keyword>
<evidence type="ECO:0000256" key="13">
    <source>
        <dbReference type="ARBA" id="ARBA00047561"/>
    </source>
</evidence>
<dbReference type="HAMAP" id="MF_01646">
    <property type="entry name" value="Siroheme_synth"/>
    <property type="match status" value="1"/>
</dbReference>
<reference evidence="19 20" key="1">
    <citation type="submission" date="2024-02" db="EMBL/GenBank/DDBJ databases">
        <title>Marinospirillum sp. MEB 164 isolated from Lonar lake sediment.</title>
        <authorList>
            <person name="Joshi A."/>
            <person name="Thite S."/>
        </authorList>
    </citation>
    <scope>NUCLEOTIDE SEQUENCE [LARGE SCALE GENOMIC DNA]</scope>
    <source>
        <strain evidence="19 20">MEB164</strain>
    </source>
</reference>
<dbReference type="PROSITE" id="PS00840">
    <property type="entry name" value="SUMT_2"/>
    <property type="match status" value="1"/>
</dbReference>
<dbReference type="GO" id="GO:0032259">
    <property type="term" value="P:methylation"/>
    <property type="evidence" value="ECO:0007669"/>
    <property type="project" value="UniProtKB-KW"/>
</dbReference>
<dbReference type="InterPro" id="IPR003043">
    <property type="entry name" value="Uropor_MeTrfase_CS"/>
</dbReference>
<comment type="catalytic activity">
    <reaction evidence="14">
        <text>uroporphyrinogen III + 2 S-adenosyl-L-methionine = precorrin-2 + 2 S-adenosyl-L-homocysteine + H(+)</text>
        <dbReference type="Rhea" id="RHEA:32459"/>
        <dbReference type="ChEBI" id="CHEBI:15378"/>
        <dbReference type="ChEBI" id="CHEBI:57308"/>
        <dbReference type="ChEBI" id="CHEBI:57856"/>
        <dbReference type="ChEBI" id="CHEBI:58827"/>
        <dbReference type="ChEBI" id="CHEBI:59789"/>
        <dbReference type="EC" id="2.1.1.107"/>
    </reaction>
</comment>
<dbReference type="Gene3D" id="3.40.1010.10">
    <property type="entry name" value="Cobalt-precorrin-4 Transmethylase, Domain 1"/>
    <property type="match status" value="1"/>
</dbReference>
<comment type="caution">
    <text evidence="19">The sequence shown here is derived from an EMBL/GenBank/DDBJ whole genome shotgun (WGS) entry which is preliminary data.</text>
</comment>
<feature type="binding site" evidence="14">
    <location>
        <begin position="22"/>
        <end position="23"/>
    </location>
    <ligand>
        <name>NAD(+)</name>
        <dbReference type="ChEBI" id="CHEBI:57540"/>
    </ligand>
</feature>
<dbReference type="Pfam" id="PF13241">
    <property type="entry name" value="NAD_binding_7"/>
    <property type="match status" value="1"/>
</dbReference>
<keyword evidence="11 14" id="KW-0511">Multifunctional enzyme</keyword>
<evidence type="ECO:0000259" key="17">
    <source>
        <dbReference type="Pfam" id="PF10414"/>
    </source>
</evidence>
<accession>A0ABW8PWA6</accession>
<dbReference type="GO" id="GO:0051266">
    <property type="term" value="F:sirohydrochlorin ferrochelatase activity"/>
    <property type="evidence" value="ECO:0007669"/>
    <property type="project" value="UniProtKB-EC"/>
</dbReference>
<evidence type="ECO:0000256" key="3">
    <source>
        <dbReference type="ARBA" id="ARBA00022573"/>
    </source>
</evidence>
<comment type="pathway">
    <text evidence="1 14">Porphyrin-containing compound metabolism; siroheme biosynthesis; sirohydrochlorin from precorrin-2: step 1/1.</text>
</comment>
<evidence type="ECO:0000256" key="8">
    <source>
        <dbReference type="ARBA" id="ARBA00023027"/>
    </source>
</evidence>
<dbReference type="Gene3D" id="3.30.950.10">
    <property type="entry name" value="Methyltransferase, Cobalt-precorrin-4 Transmethylase, Domain 2"/>
    <property type="match status" value="1"/>
</dbReference>
<evidence type="ECO:0000259" key="18">
    <source>
        <dbReference type="Pfam" id="PF14824"/>
    </source>
</evidence>
<feature type="domain" description="Sirohaem synthase dimerisation" evidence="17">
    <location>
        <begin position="150"/>
        <end position="207"/>
    </location>
</feature>
<feature type="active site" description="Proton donor" evidence="14">
    <location>
        <position position="272"/>
    </location>
</feature>
<comment type="function">
    <text evidence="14">Multifunctional enzyme that catalyzes the SAM-dependent methylations of uroporphyrinogen III at position C-2 and C-7 to form precorrin-2 via precorrin-1. Then it catalyzes the NAD-dependent ring dehydrogenation of precorrin-2 to yield sirohydrochlorin. Finally, it catalyzes the ferrochelation of sirohydrochlorin to yield siroheme.</text>
</comment>
<dbReference type="PANTHER" id="PTHR45790">
    <property type="entry name" value="SIROHEME SYNTHASE-RELATED"/>
    <property type="match status" value="1"/>
</dbReference>
<dbReference type="NCBIfam" id="TIGR01469">
    <property type="entry name" value="cobA_cysG_Cterm"/>
    <property type="match status" value="1"/>
</dbReference>
<dbReference type="Gene3D" id="3.30.160.110">
    <property type="entry name" value="Siroheme synthase, domain 2"/>
    <property type="match status" value="1"/>
</dbReference>
<keyword evidence="6 14" id="KW-0949">S-adenosyl-L-methionine</keyword>
<evidence type="ECO:0000256" key="2">
    <source>
        <dbReference type="ARBA" id="ARBA00005879"/>
    </source>
</evidence>
<evidence type="ECO:0000259" key="16">
    <source>
        <dbReference type="Pfam" id="PF00590"/>
    </source>
</evidence>
<dbReference type="EC" id="2.1.1.107" evidence="14"/>
<comment type="pathway">
    <text evidence="14">Porphyrin-containing compound metabolism; siroheme biosynthesis; siroheme from sirohydrochlorin: step 1/1.</text>
</comment>
<gene>
    <name evidence="14 19" type="primary">cysG</name>
    <name evidence="19" type="ORF">V6U78_05930</name>
</gene>
<evidence type="ECO:0000256" key="15">
    <source>
        <dbReference type="RuleBase" id="RU003960"/>
    </source>
</evidence>
<comment type="catalytic activity">
    <reaction evidence="14">
        <text>siroheme + 2 H(+) = sirohydrochlorin + Fe(2+)</text>
        <dbReference type="Rhea" id="RHEA:24360"/>
        <dbReference type="ChEBI" id="CHEBI:15378"/>
        <dbReference type="ChEBI" id="CHEBI:29033"/>
        <dbReference type="ChEBI" id="CHEBI:58351"/>
        <dbReference type="ChEBI" id="CHEBI:60052"/>
        <dbReference type="EC" id="4.99.1.4"/>
    </reaction>
</comment>
<comment type="pathway">
    <text evidence="12 14">Porphyrin-containing compound metabolism; siroheme biosynthesis; precorrin-2 from uroporphyrinogen III: step 1/1.</text>
</comment>
<dbReference type="SUPFAM" id="SSF75615">
    <property type="entry name" value="Siroheme synthase middle domains-like"/>
    <property type="match status" value="1"/>
</dbReference>
<dbReference type="GO" id="GO:0043115">
    <property type="term" value="F:precorrin-2 dehydrogenase activity"/>
    <property type="evidence" value="ECO:0007669"/>
    <property type="project" value="UniProtKB-EC"/>
</dbReference>
<dbReference type="InterPro" id="IPR036291">
    <property type="entry name" value="NAD(P)-bd_dom_sf"/>
</dbReference>
<keyword evidence="14" id="KW-0597">Phosphoprotein</keyword>
<feature type="binding site" evidence="14">
    <location>
        <position position="227"/>
    </location>
    <ligand>
        <name>S-adenosyl-L-methionine</name>
        <dbReference type="ChEBI" id="CHEBI:59789"/>
    </ligand>
</feature>
<feature type="binding site" evidence="14">
    <location>
        <begin position="43"/>
        <end position="44"/>
    </location>
    <ligand>
        <name>NAD(+)</name>
        <dbReference type="ChEBI" id="CHEBI:57540"/>
    </ligand>
</feature>
<dbReference type="InterPro" id="IPR050161">
    <property type="entry name" value="Siro_Cobalamin_biosynth"/>
</dbReference>
<keyword evidence="3 14" id="KW-0169">Cobalamin biosynthesis</keyword>
<dbReference type="InterPro" id="IPR006366">
    <property type="entry name" value="CobA/CysG_C"/>
</dbReference>
<feature type="active site" description="Proton acceptor" evidence="14">
    <location>
        <position position="250"/>
    </location>
</feature>
<dbReference type="Pfam" id="PF10414">
    <property type="entry name" value="CysG_dimeriser"/>
    <property type="match status" value="1"/>
</dbReference>
<comment type="similarity">
    <text evidence="14">In the N-terminal section; belongs to the precorrin-2 dehydrogenase / sirohydrochlorin ferrochelatase family.</text>
</comment>
<feature type="domain" description="Tetrapyrrole methylase" evidence="16">
    <location>
        <begin position="220"/>
        <end position="429"/>
    </location>
</feature>